<dbReference type="InterPro" id="IPR011009">
    <property type="entry name" value="Kinase-like_dom_sf"/>
</dbReference>
<keyword evidence="9" id="KW-0597">Phosphoprotein</keyword>
<dbReference type="Gene3D" id="2.30.29.30">
    <property type="entry name" value="Pleckstrin-homology domain (PH domain)/Phosphotyrosine-binding domain (PTB)"/>
    <property type="match status" value="1"/>
</dbReference>
<evidence type="ECO:0000256" key="12">
    <source>
        <dbReference type="ARBA" id="ARBA00022777"/>
    </source>
</evidence>
<dbReference type="CDD" id="cd13190">
    <property type="entry name" value="FERM_C_FAK1"/>
    <property type="match status" value="1"/>
</dbReference>
<dbReference type="InterPro" id="IPR020635">
    <property type="entry name" value="Tyr_kinase_cat_dom"/>
</dbReference>
<dbReference type="GO" id="GO:0009967">
    <property type="term" value="P:positive regulation of signal transduction"/>
    <property type="evidence" value="ECO:0007669"/>
    <property type="project" value="UniProtKB-ARBA"/>
</dbReference>
<evidence type="ECO:0000256" key="23">
    <source>
        <dbReference type="ARBA" id="ARBA00074713"/>
    </source>
</evidence>
<evidence type="ECO:0000256" key="7">
    <source>
        <dbReference type="ARBA" id="ARBA00022475"/>
    </source>
</evidence>
<dbReference type="PRINTS" id="PR00109">
    <property type="entry name" value="TYRKINASE"/>
</dbReference>
<dbReference type="InterPro" id="IPR000719">
    <property type="entry name" value="Prot_kinase_dom"/>
</dbReference>
<dbReference type="SUPFAM" id="SSF68993">
    <property type="entry name" value="FAT domain of focal adhesion kinase"/>
    <property type="match status" value="1"/>
</dbReference>
<dbReference type="InterPro" id="IPR036137">
    <property type="entry name" value="Focal_adhe_kin_target_dom_sf"/>
</dbReference>
<dbReference type="PROSITE" id="PS50011">
    <property type="entry name" value="PROTEIN_KINASE_DOM"/>
    <property type="match status" value="1"/>
</dbReference>
<dbReference type="GO" id="GO:0051247">
    <property type="term" value="P:positive regulation of protein metabolic process"/>
    <property type="evidence" value="ECO:0007669"/>
    <property type="project" value="UniProtKB-ARBA"/>
</dbReference>
<evidence type="ECO:0000313" key="33">
    <source>
        <dbReference type="Proteomes" id="UP000053760"/>
    </source>
</evidence>
<dbReference type="GO" id="GO:0030335">
    <property type="term" value="P:positive regulation of cell migration"/>
    <property type="evidence" value="ECO:0007669"/>
    <property type="project" value="UniProtKB-ARBA"/>
</dbReference>
<comment type="similarity">
    <text evidence="22">Belongs to the protein kinase superfamily. Tyr protein kinase family. Fes/fps subfamily.</text>
</comment>
<evidence type="ECO:0000256" key="10">
    <source>
        <dbReference type="ARBA" id="ARBA00022679"/>
    </source>
</evidence>
<evidence type="ECO:0000256" key="19">
    <source>
        <dbReference type="ARBA" id="ARBA00023242"/>
    </source>
</evidence>
<dbReference type="Pfam" id="PF18038">
    <property type="entry name" value="FERM_N_2"/>
    <property type="match status" value="1"/>
</dbReference>
<dbReference type="FunFam" id="3.10.20.90:FF:000080">
    <property type="entry name" value="protein-tyrosine kinase 2-beta isoform X1"/>
    <property type="match status" value="1"/>
</dbReference>
<sequence length="965" mass="110980">MSTIPEALGRPRSSSSRSLAGTLESTLGMGTFEMDKEEMRILKVCFYSNSFNMGKNFKLVKCPVTTEIRVRWHGRIGPDIKLAECYGLRLKHVKSDEIHWLHPALTVGEVQEKYECLHLEAEWRYDLQIRYLPEDFMERFKEDRTTLLYFYQQLRSEYMQNYASKVSEGMALQLGCLELRRFYKDMPQNALDKKSNFEFLEKEVGLDLFFPSQMQENLKPKQFRKMIQQTFQQYALLREEECILKFLHTLSSFANIDQESYRCELIQGWNITVDLVIGPKGIRQMTSKEAKPTCLAEFKHIKSIKCSSVEEGRAVLQLGLSGTPQSLAIKTASLAEAENMADLIDGYCRLQGDLETSFIVFPRREQEKRISLPQIPAPHLEERQSTLSDSMSVDSDIYAEIPDESSRPRSGVQHYGISREDVMLGRILGEGFFGEGISPPPKGERINVAVKTCKKDCSPENKDKFLSEAVLMKKLDHPHIVKLIGIAEEEPTWIIMELYPYGELGQYLEQNKHCLAVPTLILYALQISKALAYLEAINCVHRDIAVRNILVANPECVKLGDFGLSRYIEDEEYYKASVTRLPIKWMSPESINFRRFTTASDVWMFAVCMWEILSYGKQPFFWLENKDVIGVLERGDRLPKPDLCPPILYTLMTRCWDYDPSERPKFKDLVCSLSDIYLMEKELAKEQERNNRHRPPKILEPPSFQEPPPKPSRPKYKPPPQNNLLAPKLQFQEEDFLRPSSREEAQKLWELERLKMRQVLDKQQKQMMEDYQWLRQEEKSLDPAVFMNNNLPPLLPEKETDYTEFTGPPQKPPRLGAQQSIHPAPTANLDRTDDTVYSNVMDLVRAVLQLKNEISLLPPEGYILVVKNVGLSLRKLIGSVDEILPILPAASRTEIEGTQKLLNKDLANLINKMRLAQQNAVTSLSEECKRQMLTASHTLAVDAKNLLDAVDQAKVQANLVKLCLE</sequence>
<dbReference type="SUPFAM" id="SSF54236">
    <property type="entry name" value="Ubiquitin-like"/>
    <property type="match status" value="1"/>
</dbReference>
<dbReference type="InterPro" id="IPR014352">
    <property type="entry name" value="FERM/acyl-CoA-bd_prot_sf"/>
</dbReference>
<evidence type="ECO:0000256" key="22">
    <source>
        <dbReference type="ARBA" id="ARBA00061333"/>
    </source>
</evidence>
<evidence type="ECO:0000313" key="32">
    <source>
        <dbReference type="EMBL" id="KFO78302.1"/>
    </source>
</evidence>
<evidence type="ECO:0000256" key="29">
    <source>
        <dbReference type="SAM" id="MobiDB-lite"/>
    </source>
</evidence>
<evidence type="ECO:0000256" key="13">
    <source>
        <dbReference type="ARBA" id="ARBA00022840"/>
    </source>
</evidence>
<comment type="subcellular location">
    <subcellularLocation>
        <location evidence="2">Cell junction</location>
        <location evidence="2">Focal adhesion</location>
    </subcellularLocation>
    <subcellularLocation>
        <location evidence="3">Cell membrane</location>
        <topology evidence="3">Peripheral membrane protein</topology>
        <orientation evidence="3">Cytoplasmic side</orientation>
    </subcellularLocation>
    <subcellularLocation>
        <location evidence="4">Cell projection</location>
        <location evidence="4">Lamellipodium</location>
    </subcellularLocation>
    <subcellularLocation>
        <location evidence="5">Cytoplasm</location>
        <location evidence="5">Perinuclear region</location>
    </subcellularLocation>
    <subcellularLocation>
        <location evidence="1">Nucleus</location>
    </subcellularLocation>
</comment>
<dbReference type="PANTHER" id="PTHR46221">
    <property type="entry name" value="FERM AND PDZ DOMAIN-CONTAINING PROTEIN FAMILY MEMBER"/>
    <property type="match status" value="1"/>
</dbReference>
<dbReference type="GO" id="GO:0005925">
    <property type="term" value="C:focal adhesion"/>
    <property type="evidence" value="ECO:0007669"/>
    <property type="project" value="UniProtKB-SubCell"/>
</dbReference>
<keyword evidence="13" id="KW-0067">ATP-binding</keyword>
<keyword evidence="10" id="KW-0808">Transferase</keyword>
<dbReference type="PANTHER" id="PTHR46221:SF11">
    <property type="entry name" value="NON-SPECIFIC PROTEIN-TYROSINE KINASE"/>
    <property type="match status" value="1"/>
</dbReference>
<dbReference type="InterPro" id="IPR035963">
    <property type="entry name" value="FERM_2"/>
</dbReference>
<feature type="domain" description="FERM" evidence="31">
    <location>
        <begin position="40"/>
        <end position="355"/>
    </location>
</feature>
<dbReference type="GO" id="GO:0005886">
    <property type="term" value="C:plasma membrane"/>
    <property type="evidence" value="ECO:0007669"/>
    <property type="project" value="UniProtKB-SubCell"/>
</dbReference>
<dbReference type="PROSITE" id="PS00109">
    <property type="entry name" value="PROTEIN_KINASE_TYR"/>
    <property type="match status" value="1"/>
</dbReference>
<dbReference type="Gene3D" id="1.20.120.330">
    <property type="entry name" value="Nucleotidyltransferases domain 2"/>
    <property type="match status" value="1"/>
</dbReference>
<evidence type="ECO:0000256" key="3">
    <source>
        <dbReference type="ARBA" id="ARBA00004413"/>
    </source>
</evidence>
<dbReference type="GO" id="GO:0043066">
    <property type="term" value="P:negative regulation of apoptotic process"/>
    <property type="evidence" value="ECO:0007669"/>
    <property type="project" value="UniProtKB-ARBA"/>
</dbReference>
<dbReference type="Gene3D" id="1.20.80.10">
    <property type="match status" value="1"/>
</dbReference>
<evidence type="ECO:0000256" key="18">
    <source>
        <dbReference type="ARBA" id="ARBA00023137"/>
    </source>
</evidence>
<dbReference type="InterPro" id="IPR001245">
    <property type="entry name" value="Ser-Thr/Tyr_kinase_cat_dom"/>
</dbReference>
<dbReference type="SUPFAM" id="SSF50729">
    <property type="entry name" value="PH domain-like"/>
    <property type="match status" value="1"/>
</dbReference>
<dbReference type="FunFam" id="1.10.510.10:FF:000230">
    <property type="entry name" value="protein-tyrosine kinase 2-beta isoform X2"/>
    <property type="match status" value="1"/>
</dbReference>
<keyword evidence="18 32" id="KW-0829">Tyrosine-protein kinase</keyword>
<evidence type="ECO:0000256" key="4">
    <source>
        <dbReference type="ARBA" id="ARBA00004510"/>
    </source>
</evidence>
<keyword evidence="17" id="KW-0472">Membrane</keyword>
<dbReference type="InterPro" id="IPR041390">
    <property type="entry name" value="FADK_N"/>
</dbReference>
<dbReference type="InterPro" id="IPR019749">
    <property type="entry name" value="Band_41_domain"/>
</dbReference>
<dbReference type="EMBL" id="KL447886">
    <property type="protein sequence ID" value="KFO78302.1"/>
    <property type="molecule type" value="Genomic_DNA"/>
</dbReference>
<dbReference type="SMART" id="SM00219">
    <property type="entry name" value="TyrKc"/>
    <property type="match status" value="1"/>
</dbReference>
<dbReference type="Gene3D" id="3.30.200.20">
    <property type="entry name" value="Phosphorylase Kinase, domain 1"/>
    <property type="match status" value="1"/>
</dbReference>
<evidence type="ECO:0000256" key="1">
    <source>
        <dbReference type="ARBA" id="ARBA00004123"/>
    </source>
</evidence>
<dbReference type="GO" id="GO:0002250">
    <property type="term" value="P:adaptive immune response"/>
    <property type="evidence" value="ECO:0007669"/>
    <property type="project" value="UniProtKB-KW"/>
</dbReference>
<evidence type="ECO:0000256" key="11">
    <source>
        <dbReference type="ARBA" id="ARBA00022741"/>
    </source>
</evidence>
<keyword evidence="7" id="KW-1003">Cell membrane</keyword>
<evidence type="ECO:0000256" key="2">
    <source>
        <dbReference type="ARBA" id="ARBA00004246"/>
    </source>
</evidence>
<keyword evidence="14" id="KW-0391">Immunity</keyword>
<evidence type="ECO:0000256" key="26">
    <source>
        <dbReference type="ARBA" id="ARBA00076919"/>
    </source>
</evidence>
<keyword evidence="19" id="KW-0539">Nucleus</keyword>
<dbReference type="InterPro" id="IPR000299">
    <property type="entry name" value="FERM_domain"/>
</dbReference>
<evidence type="ECO:0000256" key="14">
    <source>
        <dbReference type="ARBA" id="ARBA00022859"/>
    </source>
</evidence>
<dbReference type="GO" id="GO:0008284">
    <property type="term" value="P:positive regulation of cell population proliferation"/>
    <property type="evidence" value="ECO:0007669"/>
    <property type="project" value="UniProtKB-ARBA"/>
</dbReference>
<dbReference type="Pfam" id="PF03623">
    <property type="entry name" value="Focal_AT"/>
    <property type="match status" value="1"/>
</dbReference>
<evidence type="ECO:0000256" key="9">
    <source>
        <dbReference type="ARBA" id="ARBA00022553"/>
    </source>
</evidence>
<keyword evidence="33" id="KW-1185">Reference proteome</keyword>
<evidence type="ECO:0000259" key="31">
    <source>
        <dbReference type="PROSITE" id="PS50057"/>
    </source>
</evidence>
<evidence type="ECO:0000256" key="6">
    <source>
        <dbReference type="ARBA" id="ARBA00011903"/>
    </source>
</evidence>
<feature type="region of interest" description="Disordered" evidence="29">
    <location>
        <begin position="1"/>
        <end position="20"/>
    </location>
</feature>
<dbReference type="Pfam" id="PF00373">
    <property type="entry name" value="FERM_M"/>
    <property type="match status" value="1"/>
</dbReference>
<proteinExistence type="inferred from homology"/>
<dbReference type="GO" id="GO:0005524">
    <property type="term" value="F:ATP binding"/>
    <property type="evidence" value="ECO:0007669"/>
    <property type="project" value="UniProtKB-KW"/>
</dbReference>
<dbReference type="FunFam" id="3.30.200.20:FF:000194">
    <property type="entry name" value="protein-tyrosine kinase 2-beta isoform X1"/>
    <property type="match status" value="1"/>
</dbReference>
<feature type="domain" description="Protein kinase" evidence="30">
    <location>
        <begin position="422"/>
        <end position="678"/>
    </location>
</feature>
<evidence type="ECO:0000259" key="30">
    <source>
        <dbReference type="PROSITE" id="PS50011"/>
    </source>
</evidence>
<accession>A0A091GW57</accession>
<feature type="region of interest" description="Disordered" evidence="29">
    <location>
        <begin position="685"/>
        <end position="724"/>
    </location>
</feature>
<dbReference type="InterPro" id="IPR041784">
    <property type="entry name" value="FAK1/PYK2_FERM_C"/>
</dbReference>
<dbReference type="InterPro" id="IPR005189">
    <property type="entry name" value="Focal_adhesion_kin_target_dom"/>
</dbReference>
<dbReference type="InterPro" id="IPR029071">
    <property type="entry name" value="Ubiquitin-like_domsf"/>
</dbReference>
<dbReference type="EC" id="2.7.10.2" evidence="6"/>
<evidence type="ECO:0000256" key="25">
    <source>
        <dbReference type="ARBA" id="ARBA00075402"/>
    </source>
</evidence>
<evidence type="ECO:0000256" key="20">
    <source>
        <dbReference type="ARBA" id="ARBA00023273"/>
    </source>
</evidence>
<dbReference type="GO" id="GO:0030027">
    <property type="term" value="C:lamellipodium"/>
    <property type="evidence" value="ECO:0007669"/>
    <property type="project" value="UniProtKB-SubCell"/>
</dbReference>
<dbReference type="SUPFAM" id="SSF56112">
    <property type="entry name" value="Protein kinase-like (PK-like)"/>
    <property type="match status" value="1"/>
</dbReference>
<dbReference type="InterPro" id="IPR019748">
    <property type="entry name" value="FERM_central"/>
</dbReference>
<dbReference type="GO" id="GO:0007169">
    <property type="term" value="P:cell surface receptor protein tyrosine kinase signaling pathway"/>
    <property type="evidence" value="ECO:0007669"/>
    <property type="project" value="UniProtKB-ARBA"/>
</dbReference>
<organism evidence="32 33">
    <name type="scientific">Cuculus canorus</name>
    <name type="common">Common cuckoo</name>
    <dbReference type="NCBI Taxonomy" id="55661"/>
    <lineage>
        <taxon>Eukaryota</taxon>
        <taxon>Metazoa</taxon>
        <taxon>Chordata</taxon>
        <taxon>Craniata</taxon>
        <taxon>Vertebrata</taxon>
        <taxon>Euteleostomi</taxon>
        <taxon>Archelosauria</taxon>
        <taxon>Archosauria</taxon>
        <taxon>Dinosauria</taxon>
        <taxon>Saurischia</taxon>
        <taxon>Theropoda</taxon>
        <taxon>Coelurosauria</taxon>
        <taxon>Aves</taxon>
        <taxon>Neognathae</taxon>
        <taxon>Neoaves</taxon>
        <taxon>Otidimorphae</taxon>
        <taxon>Cuculiformes</taxon>
        <taxon>Cuculidae</taxon>
        <taxon>Cuculus</taxon>
    </lineage>
</organism>
<keyword evidence="20" id="KW-0966">Cell projection</keyword>
<evidence type="ECO:0000256" key="21">
    <source>
        <dbReference type="ARBA" id="ARBA00051245"/>
    </source>
</evidence>
<evidence type="ECO:0000256" key="8">
    <source>
        <dbReference type="ARBA" id="ARBA00022490"/>
    </source>
</evidence>
<dbReference type="CDD" id="cd05056">
    <property type="entry name" value="PTKc_FAK"/>
    <property type="match status" value="1"/>
</dbReference>
<reference evidence="32 33" key="1">
    <citation type="submission" date="2014-04" db="EMBL/GenBank/DDBJ databases">
        <title>Genome evolution of avian class.</title>
        <authorList>
            <person name="Zhang G."/>
            <person name="Li C."/>
        </authorList>
    </citation>
    <scope>NUCLEOTIDE SEQUENCE [LARGE SCALE GENOMIC DNA]</scope>
    <source>
        <strain evidence="32">BGI_N303</strain>
    </source>
</reference>
<dbReference type="CDD" id="cd14473">
    <property type="entry name" value="FERM_B-lobe"/>
    <property type="match status" value="1"/>
</dbReference>
<dbReference type="FunFam" id="1.20.120.330:FF:000007">
    <property type="entry name" value="protein-tyrosine kinase 2-beta isoform X1"/>
    <property type="match status" value="1"/>
</dbReference>
<keyword evidence="12 32" id="KW-0418">Kinase</keyword>
<evidence type="ECO:0000256" key="5">
    <source>
        <dbReference type="ARBA" id="ARBA00004556"/>
    </source>
</evidence>
<dbReference type="GO" id="GO:0048471">
    <property type="term" value="C:perinuclear region of cytoplasm"/>
    <property type="evidence" value="ECO:0007669"/>
    <property type="project" value="UniProtKB-SubCell"/>
</dbReference>
<keyword evidence="11" id="KW-0547">Nucleotide-binding</keyword>
<evidence type="ECO:0000256" key="27">
    <source>
        <dbReference type="ARBA" id="ARBA00078211"/>
    </source>
</evidence>
<evidence type="ECO:0000256" key="24">
    <source>
        <dbReference type="ARBA" id="ARBA00075069"/>
    </source>
</evidence>
<protein>
    <recommendedName>
        <fullName evidence="23">Protein-tyrosine kinase 2-beta</fullName>
        <ecNumber evidence="6">2.7.10.2</ecNumber>
    </recommendedName>
    <alternativeName>
        <fullName evidence="25">Calcium-dependent tyrosine kinase</fullName>
    </alternativeName>
    <alternativeName>
        <fullName evidence="27">Calcium-regulated non-receptor proline-rich tyrosine kinase</fullName>
    </alternativeName>
    <alternativeName>
        <fullName evidence="28">Cell adhesion kinase beta</fullName>
    </alternativeName>
    <alternativeName>
        <fullName evidence="24">Focal adhesion kinase 2</fullName>
    </alternativeName>
    <alternativeName>
        <fullName evidence="26">Proline-rich tyrosine kinase 2</fullName>
    </alternativeName>
</protein>
<dbReference type="GO" id="GO:0005634">
    <property type="term" value="C:nucleus"/>
    <property type="evidence" value="ECO:0007669"/>
    <property type="project" value="UniProtKB-SubCell"/>
</dbReference>
<dbReference type="Pfam" id="PF21477">
    <property type="entry name" value="FERM_C_FAK1"/>
    <property type="match status" value="1"/>
</dbReference>
<comment type="catalytic activity">
    <reaction evidence="21">
        <text>L-tyrosyl-[protein] + ATP = O-phospho-L-tyrosyl-[protein] + ADP + H(+)</text>
        <dbReference type="Rhea" id="RHEA:10596"/>
        <dbReference type="Rhea" id="RHEA-COMP:10136"/>
        <dbReference type="Rhea" id="RHEA-COMP:20101"/>
        <dbReference type="ChEBI" id="CHEBI:15378"/>
        <dbReference type="ChEBI" id="CHEBI:30616"/>
        <dbReference type="ChEBI" id="CHEBI:46858"/>
        <dbReference type="ChEBI" id="CHEBI:61978"/>
        <dbReference type="ChEBI" id="CHEBI:456216"/>
        <dbReference type="EC" id="2.7.10.2"/>
    </reaction>
</comment>
<evidence type="ECO:0000256" key="17">
    <source>
        <dbReference type="ARBA" id="ARBA00023136"/>
    </source>
</evidence>
<dbReference type="Pfam" id="PF07714">
    <property type="entry name" value="PK_Tyr_Ser-Thr"/>
    <property type="match status" value="1"/>
</dbReference>
<dbReference type="STRING" id="55661.A0A091GW57"/>
<feature type="compositionally biased region" description="Pro residues" evidence="29">
    <location>
        <begin position="704"/>
        <end position="721"/>
    </location>
</feature>
<dbReference type="AlphaFoldDB" id="A0A091GW57"/>
<dbReference type="GO" id="GO:0007172">
    <property type="term" value="P:signal complex assembly"/>
    <property type="evidence" value="ECO:0007669"/>
    <property type="project" value="InterPro"/>
</dbReference>
<dbReference type="FunFam" id="2.30.29.30:FF:000142">
    <property type="entry name" value="protein-tyrosine kinase 2-beta isoform X1"/>
    <property type="match status" value="1"/>
</dbReference>
<keyword evidence="8" id="KW-0963">Cytoplasm</keyword>
<keyword evidence="15" id="KW-0965">Cell junction</keyword>
<dbReference type="PROSITE" id="PS50057">
    <property type="entry name" value="FERM_3"/>
    <property type="match status" value="1"/>
</dbReference>
<evidence type="ECO:0000256" key="28">
    <source>
        <dbReference type="ARBA" id="ARBA00083453"/>
    </source>
</evidence>
<dbReference type="FunFam" id="1.20.80.10:FF:000004">
    <property type="entry name" value="Protein-tyrosine kinase 2-beta isoform 1"/>
    <property type="match status" value="1"/>
</dbReference>
<dbReference type="Gene3D" id="1.10.510.10">
    <property type="entry name" value="Transferase(Phosphotransferase) domain 1"/>
    <property type="match status" value="1"/>
</dbReference>
<dbReference type="GO" id="GO:0004715">
    <property type="term" value="F:non-membrane spanning protein tyrosine kinase activity"/>
    <property type="evidence" value="ECO:0007669"/>
    <property type="project" value="UniProtKB-EC"/>
</dbReference>
<dbReference type="Gene3D" id="3.10.20.90">
    <property type="entry name" value="Phosphatidylinositol 3-kinase Catalytic Subunit, Chain A, domain 1"/>
    <property type="match status" value="1"/>
</dbReference>
<keyword evidence="16" id="KW-1064">Adaptive immunity</keyword>
<dbReference type="InterPro" id="IPR049385">
    <property type="entry name" value="FAK1-like_FERM_C"/>
</dbReference>
<dbReference type="Proteomes" id="UP000053760">
    <property type="component" value="Unassembled WGS sequence"/>
</dbReference>
<gene>
    <name evidence="32" type="ORF">N303_10157</name>
</gene>
<dbReference type="SUPFAM" id="SSF47031">
    <property type="entry name" value="Second domain of FERM"/>
    <property type="match status" value="1"/>
</dbReference>
<dbReference type="InterPro" id="IPR008266">
    <property type="entry name" value="Tyr_kinase_AS"/>
</dbReference>
<dbReference type="SMART" id="SM00295">
    <property type="entry name" value="B41"/>
    <property type="match status" value="1"/>
</dbReference>
<evidence type="ECO:0000256" key="16">
    <source>
        <dbReference type="ARBA" id="ARBA00023130"/>
    </source>
</evidence>
<dbReference type="InterPro" id="IPR011993">
    <property type="entry name" value="PH-like_dom_sf"/>
</dbReference>
<evidence type="ECO:0000256" key="15">
    <source>
        <dbReference type="ARBA" id="ARBA00022949"/>
    </source>
</evidence>
<name>A0A091GW57_CUCCA</name>